<dbReference type="PANTHER" id="PTHR32024:SF2">
    <property type="entry name" value="TRK SYSTEM POTASSIUM UPTAKE PROTEIN TRKG-RELATED"/>
    <property type="match status" value="1"/>
</dbReference>
<dbReference type="GO" id="GO:0015379">
    <property type="term" value="F:potassium:chloride symporter activity"/>
    <property type="evidence" value="ECO:0007669"/>
    <property type="project" value="InterPro"/>
</dbReference>
<organism evidence="15 16">
    <name type="scientific">Marinimicrobium koreense</name>
    <dbReference type="NCBI Taxonomy" id="306545"/>
    <lineage>
        <taxon>Bacteria</taxon>
        <taxon>Pseudomonadati</taxon>
        <taxon>Pseudomonadota</taxon>
        <taxon>Gammaproteobacteria</taxon>
        <taxon>Cellvibrionales</taxon>
        <taxon>Cellvibrionaceae</taxon>
        <taxon>Marinimicrobium</taxon>
    </lineage>
</organism>
<dbReference type="AlphaFoldDB" id="A0A3N1P2L9"/>
<sequence length="481" mass="52991">MQFATIARVLGVLLMLFSLTLLVPISVSLWFHDQNYLTFLIGFVITFGAGAATWLPVRGRRQELRTRDGFLITALFWFVLGAFGAIPLYFSMGLDLSFTDAIFESLSGLTTTGATVISGLDALPPSILFYRHQLQWLGGIGIIVIAVAILPLLGIGGMQLYRAEAPGPVKDNKLTPRITETAKALFLIYLGFTVTCFIAYKLAGMSWFEALGHSFSTVANGGFSSHDESLRYYDSPAILLICSVFMVLAGANFALHFIAWRDKSLWHYMQDAEFRFYFGWIVFGSVVTVSYLYASETLAFTDSLVLGIYNLASTLTTAGFASDFNLWPSFLPYMLFLLAFLGGCASSTGGGMKMIRVLLLYKQGVREVNRLIHPNAVIPVKVGKISVPDRVIEAVWGFFAMYVVTYIVMFLALLMTGLDLETAFSAVGACITNLGPGMGDVASNYGAISDPAKWILTFAMLLGRLEVFTLLVLFSPMFWRR</sequence>
<accession>A0A3N1P2L9</accession>
<dbReference type="NCBIfam" id="TIGR00933">
    <property type="entry name" value="2a38"/>
    <property type="match status" value="1"/>
</dbReference>
<feature type="transmembrane region" description="Helical" evidence="14">
    <location>
        <begin position="330"/>
        <end position="352"/>
    </location>
</feature>
<evidence type="ECO:0000256" key="1">
    <source>
        <dbReference type="ARBA" id="ARBA00004429"/>
    </source>
</evidence>
<feature type="transmembrane region" description="Helical" evidence="14">
    <location>
        <begin position="12"/>
        <end position="31"/>
    </location>
</feature>
<feature type="transmembrane region" description="Helical" evidence="14">
    <location>
        <begin position="394"/>
        <end position="415"/>
    </location>
</feature>
<feature type="transmembrane region" description="Helical" evidence="14">
    <location>
        <begin position="136"/>
        <end position="161"/>
    </location>
</feature>
<keyword evidence="5 12" id="KW-0997">Cell inner membrane</keyword>
<feature type="transmembrane region" description="Helical" evidence="14">
    <location>
        <begin position="69"/>
        <end position="90"/>
    </location>
</feature>
<evidence type="ECO:0000256" key="4">
    <source>
        <dbReference type="ARBA" id="ARBA00022475"/>
    </source>
</evidence>
<feature type="transmembrane region" description="Helical" evidence="14">
    <location>
        <begin position="182"/>
        <end position="203"/>
    </location>
</feature>
<feature type="binding site" evidence="13">
    <location>
        <position position="317"/>
    </location>
    <ligand>
        <name>K(+)</name>
        <dbReference type="ChEBI" id="CHEBI:29103"/>
    </ligand>
</feature>
<evidence type="ECO:0000256" key="14">
    <source>
        <dbReference type="SAM" id="Phobius"/>
    </source>
</evidence>
<comment type="function">
    <text evidence="12">Low-affinity potassium transport system. Interacts with Trk system potassium uptake protein TrkA.</text>
</comment>
<keyword evidence="16" id="KW-1185">Reference proteome</keyword>
<feature type="binding site" evidence="13">
    <location>
        <position position="434"/>
    </location>
    <ligand>
        <name>K(+)</name>
        <dbReference type="ChEBI" id="CHEBI:29103"/>
    </ligand>
</feature>
<feature type="binding site" evidence="13">
    <location>
        <position position="111"/>
    </location>
    <ligand>
        <name>K(+)</name>
        <dbReference type="ChEBI" id="CHEBI:29103"/>
    </ligand>
</feature>
<dbReference type="Pfam" id="PF02386">
    <property type="entry name" value="TrkH"/>
    <property type="match status" value="1"/>
</dbReference>
<evidence type="ECO:0000256" key="6">
    <source>
        <dbReference type="ARBA" id="ARBA00022538"/>
    </source>
</evidence>
<dbReference type="PANTHER" id="PTHR32024">
    <property type="entry name" value="TRK SYSTEM POTASSIUM UPTAKE PROTEIN TRKG-RELATED"/>
    <property type="match status" value="1"/>
</dbReference>
<evidence type="ECO:0000256" key="10">
    <source>
        <dbReference type="ARBA" id="ARBA00023065"/>
    </source>
</evidence>
<keyword evidence="4 12" id="KW-1003">Cell membrane</keyword>
<evidence type="ECO:0000256" key="9">
    <source>
        <dbReference type="ARBA" id="ARBA00022989"/>
    </source>
</evidence>
<protein>
    <recommendedName>
        <fullName evidence="12">Trk system potassium uptake protein</fullName>
    </recommendedName>
</protein>
<feature type="transmembrane region" description="Helical" evidence="14">
    <location>
        <begin position="276"/>
        <end position="294"/>
    </location>
</feature>
<name>A0A3N1P2L9_9GAMM</name>
<dbReference type="Proteomes" id="UP000273643">
    <property type="component" value="Unassembled WGS sequence"/>
</dbReference>
<evidence type="ECO:0000256" key="11">
    <source>
        <dbReference type="ARBA" id="ARBA00023136"/>
    </source>
</evidence>
<feature type="binding site" evidence="13">
    <location>
        <position position="318"/>
    </location>
    <ligand>
        <name>K(+)</name>
        <dbReference type="ChEBI" id="CHEBI:29103"/>
    </ligand>
</feature>
<dbReference type="EMBL" id="RJUK01000001">
    <property type="protein sequence ID" value="ROQ21868.1"/>
    <property type="molecule type" value="Genomic_DNA"/>
</dbReference>
<feature type="binding site" evidence="13">
    <location>
        <position position="112"/>
    </location>
    <ligand>
        <name>K(+)</name>
        <dbReference type="ChEBI" id="CHEBI:29103"/>
    </ligand>
</feature>
<dbReference type="GO" id="GO:0046872">
    <property type="term" value="F:metal ion binding"/>
    <property type="evidence" value="ECO:0007669"/>
    <property type="project" value="UniProtKB-KW"/>
</dbReference>
<keyword evidence="6 12" id="KW-0633">Potassium transport</keyword>
<feature type="transmembrane region" description="Helical" evidence="14">
    <location>
        <begin position="454"/>
        <end position="479"/>
    </location>
</feature>
<dbReference type="InterPro" id="IPR004772">
    <property type="entry name" value="TrkH"/>
</dbReference>
<feature type="binding site" evidence="13">
    <location>
        <position position="221"/>
    </location>
    <ligand>
        <name>K(+)</name>
        <dbReference type="ChEBI" id="CHEBI:29103"/>
    </ligand>
</feature>
<keyword evidence="10 12" id="KW-0406">Ion transport</keyword>
<dbReference type="InterPro" id="IPR003445">
    <property type="entry name" value="Cat_transpt"/>
</dbReference>
<feature type="transmembrane region" description="Helical" evidence="14">
    <location>
        <begin position="37"/>
        <end position="57"/>
    </location>
</feature>
<evidence type="ECO:0000256" key="2">
    <source>
        <dbReference type="ARBA" id="ARBA00009137"/>
    </source>
</evidence>
<feature type="binding site" evidence="13">
    <location>
        <position position="433"/>
    </location>
    <ligand>
        <name>K(+)</name>
        <dbReference type="ChEBI" id="CHEBI:29103"/>
    </ligand>
</feature>
<evidence type="ECO:0000256" key="13">
    <source>
        <dbReference type="PIRSR" id="PIRSR006247-1"/>
    </source>
</evidence>
<dbReference type="RefSeq" id="WP_123638785.1">
    <property type="nucleotide sequence ID" value="NZ_RJUK01000001.1"/>
</dbReference>
<keyword evidence="7 14" id="KW-0812">Transmembrane</keyword>
<keyword evidence="11 12" id="KW-0472">Membrane</keyword>
<keyword evidence="9 14" id="KW-1133">Transmembrane helix</keyword>
<keyword evidence="8 12" id="KW-0630">Potassium</keyword>
<evidence type="ECO:0000256" key="5">
    <source>
        <dbReference type="ARBA" id="ARBA00022519"/>
    </source>
</evidence>
<proteinExistence type="inferred from homology"/>
<evidence type="ECO:0000256" key="8">
    <source>
        <dbReference type="ARBA" id="ARBA00022958"/>
    </source>
</evidence>
<evidence type="ECO:0000256" key="12">
    <source>
        <dbReference type="PIRNR" id="PIRNR006247"/>
    </source>
</evidence>
<evidence type="ECO:0000256" key="7">
    <source>
        <dbReference type="ARBA" id="ARBA00022692"/>
    </source>
</evidence>
<evidence type="ECO:0000256" key="3">
    <source>
        <dbReference type="ARBA" id="ARBA00022448"/>
    </source>
</evidence>
<reference evidence="15 16" key="1">
    <citation type="submission" date="2018-11" db="EMBL/GenBank/DDBJ databases">
        <title>Genomic Encyclopedia of Type Strains, Phase IV (KMG-IV): sequencing the most valuable type-strain genomes for metagenomic binning, comparative biology and taxonomic classification.</title>
        <authorList>
            <person name="Goeker M."/>
        </authorList>
    </citation>
    <scope>NUCLEOTIDE SEQUENCE [LARGE SCALE GENOMIC DNA]</scope>
    <source>
        <strain evidence="15 16">DSM 16974</strain>
    </source>
</reference>
<gene>
    <name evidence="15" type="ORF">EDC38_2496</name>
</gene>
<dbReference type="OrthoDB" id="9810952at2"/>
<keyword evidence="13" id="KW-0479">Metal-binding</keyword>
<dbReference type="PIRSF" id="PIRSF006247">
    <property type="entry name" value="TrkH"/>
    <property type="match status" value="1"/>
</dbReference>
<dbReference type="GO" id="GO:0005886">
    <property type="term" value="C:plasma membrane"/>
    <property type="evidence" value="ECO:0007669"/>
    <property type="project" value="UniProtKB-SubCell"/>
</dbReference>
<comment type="caution">
    <text evidence="15">The sequence shown here is derived from an EMBL/GenBank/DDBJ whole genome shotgun (WGS) entry which is preliminary data.</text>
</comment>
<evidence type="ECO:0000313" key="16">
    <source>
        <dbReference type="Proteomes" id="UP000273643"/>
    </source>
</evidence>
<feature type="transmembrane region" description="Helical" evidence="14">
    <location>
        <begin position="237"/>
        <end position="255"/>
    </location>
</feature>
<comment type="subcellular location">
    <subcellularLocation>
        <location evidence="1 12">Cell inner membrane</location>
        <topology evidence="1 12">Multi-pass membrane protein</topology>
    </subcellularLocation>
</comment>
<comment type="similarity">
    <text evidence="2 12">Belongs to the TrkH potassium transport family.</text>
</comment>
<keyword evidence="3 12" id="KW-0813">Transport</keyword>
<evidence type="ECO:0000313" key="15">
    <source>
        <dbReference type="EMBL" id="ROQ21868.1"/>
    </source>
</evidence>